<reference evidence="3" key="2">
    <citation type="submission" date="2020-09" db="EMBL/GenBank/DDBJ databases">
        <authorList>
            <person name="Sun Q."/>
            <person name="Kim S."/>
        </authorList>
    </citation>
    <scope>NUCLEOTIDE SEQUENCE</scope>
    <source>
        <strain evidence="3">KCTC 32020</strain>
    </source>
</reference>
<dbReference type="Pfam" id="PF13511">
    <property type="entry name" value="DUF4124"/>
    <property type="match status" value="1"/>
</dbReference>
<name>A0A918ZD58_9GAMM</name>
<accession>A0A918ZD58</accession>
<feature type="chain" id="PRO_5037020729" description="DUF4124 domain-containing protein" evidence="1">
    <location>
        <begin position="28"/>
        <end position="138"/>
    </location>
</feature>
<keyword evidence="1" id="KW-0732">Signal</keyword>
<comment type="caution">
    <text evidence="3">The sequence shown here is derived from an EMBL/GenBank/DDBJ whole genome shotgun (WGS) entry which is preliminary data.</text>
</comment>
<dbReference type="AlphaFoldDB" id="A0A918ZD58"/>
<sequence>MAAARMHRRTLPLALALAAALTAPAIAGEVYKWKDANGVTHYSDSPPANRAYENRVINDRGSVATANAPQKPAEDPNCVAARANLERLSGTAQVGIDKDGDGKPDTLLGADERAAQKELAQAAIKVHCAPAAAGTAQK</sequence>
<dbReference type="InterPro" id="IPR025392">
    <property type="entry name" value="DUF4124"/>
</dbReference>
<gene>
    <name evidence="3" type="ORF">GCM10007167_26930</name>
</gene>
<feature type="signal peptide" evidence="1">
    <location>
        <begin position="1"/>
        <end position="27"/>
    </location>
</feature>
<dbReference type="RefSeq" id="WP_229814976.1">
    <property type="nucleotide sequence ID" value="NZ_BNCF01000021.1"/>
</dbReference>
<proteinExistence type="predicted"/>
<evidence type="ECO:0000313" key="4">
    <source>
        <dbReference type="Proteomes" id="UP000636453"/>
    </source>
</evidence>
<feature type="domain" description="DUF4124" evidence="2">
    <location>
        <begin position="17"/>
        <end position="70"/>
    </location>
</feature>
<organism evidence="3 4">
    <name type="scientific">Vulcaniibacterium thermophilum</name>
    <dbReference type="NCBI Taxonomy" id="1169913"/>
    <lineage>
        <taxon>Bacteria</taxon>
        <taxon>Pseudomonadati</taxon>
        <taxon>Pseudomonadota</taxon>
        <taxon>Gammaproteobacteria</taxon>
        <taxon>Lysobacterales</taxon>
        <taxon>Lysobacteraceae</taxon>
        <taxon>Vulcaniibacterium</taxon>
    </lineage>
</organism>
<dbReference type="EMBL" id="BNCF01000021">
    <property type="protein sequence ID" value="GHE43836.1"/>
    <property type="molecule type" value="Genomic_DNA"/>
</dbReference>
<evidence type="ECO:0000256" key="1">
    <source>
        <dbReference type="SAM" id="SignalP"/>
    </source>
</evidence>
<dbReference type="Proteomes" id="UP000636453">
    <property type="component" value="Unassembled WGS sequence"/>
</dbReference>
<evidence type="ECO:0000259" key="2">
    <source>
        <dbReference type="Pfam" id="PF13511"/>
    </source>
</evidence>
<reference evidence="3" key="1">
    <citation type="journal article" date="2014" name="Int. J. Syst. Evol. Microbiol.">
        <title>Complete genome sequence of Corynebacterium casei LMG S-19264T (=DSM 44701T), isolated from a smear-ripened cheese.</title>
        <authorList>
            <consortium name="US DOE Joint Genome Institute (JGI-PGF)"/>
            <person name="Walter F."/>
            <person name="Albersmeier A."/>
            <person name="Kalinowski J."/>
            <person name="Ruckert C."/>
        </authorList>
    </citation>
    <scope>NUCLEOTIDE SEQUENCE</scope>
    <source>
        <strain evidence="3">KCTC 32020</strain>
    </source>
</reference>
<keyword evidence="4" id="KW-1185">Reference proteome</keyword>
<evidence type="ECO:0000313" key="3">
    <source>
        <dbReference type="EMBL" id="GHE43836.1"/>
    </source>
</evidence>
<protein>
    <recommendedName>
        <fullName evidence="2">DUF4124 domain-containing protein</fullName>
    </recommendedName>
</protein>